<proteinExistence type="predicted"/>
<protein>
    <submittedName>
        <fullName evidence="1">Uncharacterized protein</fullName>
    </submittedName>
</protein>
<dbReference type="EMBL" id="VSSQ01000299">
    <property type="protein sequence ID" value="MPL90300.1"/>
    <property type="molecule type" value="Genomic_DNA"/>
</dbReference>
<dbReference type="AlphaFoldDB" id="A0A644VG79"/>
<accession>A0A644VG79</accession>
<gene>
    <name evidence="1" type="ORF">SDC9_36348</name>
</gene>
<reference evidence="1" key="1">
    <citation type="submission" date="2019-08" db="EMBL/GenBank/DDBJ databases">
        <authorList>
            <person name="Kucharzyk K."/>
            <person name="Murdoch R.W."/>
            <person name="Higgins S."/>
            <person name="Loffler F."/>
        </authorList>
    </citation>
    <scope>NUCLEOTIDE SEQUENCE</scope>
</reference>
<evidence type="ECO:0000313" key="1">
    <source>
        <dbReference type="EMBL" id="MPL90300.1"/>
    </source>
</evidence>
<comment type="caution">
    <text evidence="1">The sequence shown here is derived from an EMBL/GenBank/DDBJ whole genome shotgun (WGS) entry which is preliminary data.</text>
</comment>
<organism evidence="1">
    <name type="scientific">bioreactor metagenome</name>
    <dbReference type="NCBI Taxonomy" id="1076179"/>
    <lineage>
        <taxon>unclassified sequences</taxon>
        <taxon>metagenomes</taxon>
        <taxon>ecological metagenomes</taxon>
    </lineage>
</organism>
<sequence>MRQISGVRLTEELDKHTSSKEVAKDNGYCIPNYRELVEQVAKLSYLNKDYLLFLEGKQMTIKIK</sequence>
<name>A0A644VG79_9ZZZZ</name>